<sequence length="159" mass="17403">MQTLDLAALSATLPAEAFKQMSAFGALSDSFLEQVLATGELLRLTPGETLYRQGEVADCFFVILQGRMTIYQDGEAGRQITHIGGDGESIGFPAMLAMRPRLLSGEAASECIVLKITSQGLARLQELDSQQFSIFFINLSRDMSRFLSYCILRPPTETA</sequence>
<dbReference type="PANTHER" id="PTHR10217:SF435">
    <property type="entry name" value="POTASSIUM VOLTAGE-GATED CHANNEL PROTEIN EAG"/>
    <property type="match status" value="1"/>
</dbReference>
<evidence type="ECO:0000259" key="1">
    <source>
        <dbReference type="PROSITE" id="PS50042"/>
    </source>
</evidence>
<dbReference type="InterPro" id="IPR050818">
    <property type="entry name" value="KCNH_animal-type"/>
</dbReference>
<dbReference type="Gene3D" id="2.60.120.10">
    <property type="entry name" value="Jelly Rolls"/>
    <property type="match status" value="1"/>
</dbReference>
<evidence type="ECO:0000313" key="3">
    <source>
        <dbReference type="Proteomes" id="UP001560296"/>
    </source>
</evidence>
<dbReference type="SUPFAM" id="SSF51206">
    <property type="entry name" value="cAMP-binding domain-like"/>
    <property type="match status" value="1"/>
</dbReference>
<gene>
    <name evidence="2" type="ORF">AB5S05_11890</name>
</gene>
<dbReference type="InterPro" id="IPR018490">
    <property type="entry name" value="cNMP-bd_dom_sf"/>
</dbReference>
<name>A0ABV3YTV6_9PSED</name>
<dbReference type="CDD" id="cd00038">
    <property type="entry name" value="CAP_ED"/>
    <property type="match status" value="1"/>
</dbReference>
<accession>A0ABV3YTV6</accession>
<dbReference type="Pfam" id="PF00027">
    <property type="entry name" value="cNMP_binding"/>
    <property type="match status" value="1"/>
</dbReference>
<dbReference type="PANTHER" id="PTHR10217">
    <property type="entry name" value="VOLTAGE AND LIGAND GATED POTASSIUM CHANNEL"/>
    <property type="match status" value="1"/>
</dbReference>
<dbReference type="EMBL" id="JBFTEG010000008">
    <property type="protein sequence ID" value="MEX6502768.1"/>
    <property type="molecule type" value="Genomic_DNA"/>
</dbReference>
<organism evidence="2 3">
    <name type="scientific">Pseudomonas zhanjiangensis</name>
    <dbReference type="NCBI Taxonomy" id="3239015"/>
    <lineage>
        <taxon>Bacteria</taxon>
        <taxon>Pseudomonadati</taxon>
        <taxon>Pseudomonadota</taxon>
        <taxon>Gammaproteobacteria</taxon>
        <taxon>Pseudomonadales</taxon>
        <taxon>Pseudomonadaceae</taxon>
        <taxon>Pseudomonas</taxon>
    </lineage>
</organism>
<reference evidence="2 3" key="1">
    <citation type="submission" date="2024-07" db="EMBL/GenBank/DDBJ databases">
        <authorList>
            <person name="Li M."/>
        </authorList>
    </citation>
    <scope>NUCLEOTIDE SEQUENCE [LARGE SCALE GENOMIC DNA]</scope>
    <source>
        <strain evidence="2 3">25A3E</strain>
    </source>
</reference>
<dbReference type="SMART" id="SM00100">
    <property type="entry name" value="cNMP"/>
    <property type="match status" value="1"/>
</dbReference>
<dbReference type="PROSITE" id="PS50042">
    <property type="entry name" value="CNMP_BINDING_3"/>
    <property type="match status" value="1"/>
</dbReference>
<protein>
    <submittedName>
        <fullName evidence="2">Cyclic nucleotide-binding domain-containing protein</fullName>
    </submittedName>
</protein>
<dbReference type="InterPro" id="IPR014710">
    <property type="entry name" value="RmlC-like_jellyroll"/>
</dbReference>
<dbReference type="Proteomes" id="UP001560296">
    <property type="component" value="Unassembled WGS sequence"/>
</dbReference>
<keyword evidence="3" id="KW-1185">Reference proteome</keyword>
<feature type="domain" description="Cyclic nucleotide-binding" evidence="1">
    <location>
        <begin position="23"/>
        <end position="124"/>
    </location>
</feature>
<dbReference type="RefSeq" id="WP_369287735.1">
    <property type="nucleotide sequence ID" value="NZ_JBFTEG010000008.1"/>
</dbReference>
<comment type="caution">
    <text evidence="2">The sequence shown here is derived from an EMBL/GenBank/DDBJ whole genome shotgun (WGS) entry which is preliminary data.</text>
</comment>
<dbReference type="InterPro" id="IPR000595">
    <property type="entry name" value="cNMP-bd_dom"/>
</dbReference>
<evidence type="ECO:0000313" key="2">
    <source>
        <dbReference type="EMBL" id="MEX6502768.1"/>
    </source>
</evidence>
<proteinExistence type="predicted"/>